<dbReference type="Proteomes" id="UP000636709">
    <property type="component" value="Unassembled WGS sequence"/>
</dbReference>
<dbReference type="AlphaFoldDB" id="A0A835KJB7"/>
<gene>
    <name evidence="1" type="ORF">HU200_013823</name>
</gene>
<protein>
    <submittedName>
        <fullName evidence="1">Uncharacterized protein</fullName>
    </submittedName>
</protein>
<organism evidence="1 2">
    <name type="scientific">Digitaria exilis</name>
    <dbReference type="NCBI Taxonomy" id="1010633"/>
    <lineage>
        <taxon>Eukaryota</taxon>
        <taxon>Viridiplantae</taxon>
        <taxon>Streptophyta</taxon>
        <taxon>Embryophyta</taxon>
        <taxon>Tracheophyta</taxon>
        <taxon>Spermatophyta</taxon>
        <taxon>Magnoliopsida</taxon>
        <taxon>Liliopsida</taxon>
        <taxon>Poales</taxon>
        <taxon>Poaceae</taxon>
        <taxon>PACMAD clade</taxon>
        <taxon>Panicoideae</taxon>
        <taxon>Panicodae</taxon>
        <taxon>Paniceae</taxon>
        <taxon>Anthephorinae</taxon>
        <taxon>Digitaria</taxon>
    </lineage>
</organism>
<reference evidence="1" key="1">
    <citation type="submission" date="2020-07" db="EMBL/GenBank/DDBJ databases">
        <title>Genome sequence and genetic diversity analysis of an under-domesticated orphan crop, white fonio (Digitaria exilis).</title>
        <authorList>
            <person name="Bennetzen J.L."/>
            <person name="Chen S."/>
            <person name="Ma X."/>
            <person name="Wang X."/>
            <person name="Yssel A.E.J."/>
            <person name="Chaluvadi S.R."/>
            <person name="Johnson M."/>
            <person name="Gangashetty P."/>
            <person name="Hamidou F."/>
            <person name="Sanogo M.D."/>
            <person name="Zwaenepoel A."/>
            <person name="Wallace J."/>
            <person name="Van De Peer Y."/>
            <person name="Van Deynze A."/>
        </authorList>
    </citation>
    <scope>NUCLEOTIDE SEQUENCE</scope>
    <source>
        <tissue evidence="1">Leaves</tissue>
    </source>
</reference>
<evidence type="ECO:0000313" key="2">
    <source>
        <dbReference type="Proteomes" id="UP000636709"/>
    </source>
</evidence>
<sequence length="67" mass="6809">MTTVSMCGPSAITTSIAWCKSMTGMTMVAGGSSGVPSVSPFLMKETAGMQGGWIPRISTTLTSTSTT</sequence>
<evidence type="ECO:0000313" key="1">
    <source>
        <dbReference type="EMBL" id="KAF8740107.1"/>
    </source>
</evidence>
<keyword evidence="2" id="KW-1185">Reference proteome</keyword>
<name>A0A835KJB7_9POAL</name>
<comment type="caution">
    <text evidence="1">The sequence shown here is derived from an EMBL/GenBank/DDBJ whole genome shotgun (WGS) entry which is preliminary data.</text>
</comment>
<accession>A0A835KJB7</accession>
<proteinExistence type="predicted"/>
<dbReference type="EMBL" id="JACEFO010001326">
    <property type="protein sequence ID" value="KAF8740107.1"/>
    <property type="molecule type" value="Genomic_DNA"/>
</dbReference>